<protein>
    <recommendedName>
        <fullName evidence="5">DUF2637 domain-containing protein</fullName>
    </recommendedName>
</protein>
<dbReference type="Pfam" id="PF10935">
    <property type="entry name" value="DUF2637"/>
    <property type="match status" value="1"/>
</dbReference>
<feature type="transmembrane region" description="Helical" evidence="2">
    <location>
        <begin position="141"/>
        <end position="161"/>
    </location>
</feature>
<dbReference type="EMBL" id="RBAL01000002">
    <property type="protein sequence ID" value="RKN45896.1"/>
    <property type="molecule type" value="Genomic_DNA"/>
</dbReference>
<feature type="region of interest" description="Disordered" evidence="1">
    <location>
        <begin position="1"/>
        <end position="25"/>
    </location>
</feature>
<sequence>MIDDPRYLPPFTPPRQGPLAEHDLPGDPTALPMVADFTCSSVHIPRPRRHRGPRARPPRRPAGRPRWPLLAGGLLAACITLLAAALSALAGVLSYAPLRHAASLRTSPSLTASWPLLIYGPWLVAALSVLRAALYRRGSTHSWCVVLLSSALAVVLCVAQAPREPLGLAVAGLPPLSALVAFQQLVCQATLLHPPRGGRSRGRPRRGAEEGEGGGAQAGVPGPAPGEQAAAGTPAGGAAGYGTRRAAGYGTGPGGAGPPGGILGRTPKGM</sequence>
<feature type="compositionally biased region" description="Gly residues" evidence="1">
    <location>
        <begin position="249"/>
        <end position="263"/>
    </location>
</feature>
<dbReference type="RefSeq" id="WP_120676057.1">
    <property type="nucleotide sequence ID" value="NZ_RBAL01000002.1"/>
</dbReference>
<comment type="caution">
    <text evidence="3">The sequence shown here is derived from an EMBL/GenBank/DDBJ whole genome shotgun (WGS) entry which is preliminary data.</text>
</comment>
<feature type="transmembrane region" description="Helical" evidence="2">
    <location>
        <begin position="116"/>
        <end position="134"/>
    </location>
</feature>
<keyword evidence="2" id="KW-0812">Transmembrane</keyword>
<feature type="compositionally biased region" description="Basic residues" evidence="1">
    <location>
        <begin position="196"/>
        <end position="205"/>
    </location>
</feature>
<feature type="transmembrane region" description="Helical" evidence="2">
    <location>
        <begin position="69"/>
        <end position="96"/>
    </location>
</feature>
<evidence type="ECO:0000256" key="2">
    <source>
        <dbReference type="SAM" id="Phobius"/>
    </source>
</evidence>
<organism evidence="3 4">
    <name type="scientific">Streptomyces hoynatensis</name>
    <dbReference type="NCBI Taxonomy" id="1141874"/>
    <lineage>
        <taxon>Bacteria</taxon>
        <taxon>Bacillati</taxon>
        <taxon>Actinomycetota</taxon>
        <taxon>Actinomycetes</taxon>
        <taxon>Kitasatosporales</taxon>
        <taxon>Streptomycetaceae</taxon>
        <taxon>Streptomyces</taxon>
    </lineage>
</organism>
<name>A0A3A9ZF82_9ACTN</name>
<feature type="region of interest" description="Disordered" evidence="1">
    <location>
        <begin position="193"/>
        <end position="270"/>
    </location>
</feature>
<keyword evidence="2" id="KW-0472">Membrane</keyword>
<reference evidence="3 4" key="1">
    <citation type="journal article" date="2014" name="Int. J. Syst. Evol. Microbiol.">
        <title>Streptomyces hoynatensis sp. nov., isolated from deep marine sediment.</title>
        <authorList>
            <person name="Veyisoglu A."/>
            <person name="Sahin N."/>
        </authorList>
    </citation>
    <scope>NUCLEOTIDE SEQUENCE [LARGE SCALE GENOMIC DNA]</scope>
    <source>
        <strain evidence="3 4">KCTC 29097</strain>
    </source>
</reference>
<evidence type="ECO:0000256" key="1">
    <source>
        <dbReference type="SAM" id="MobiDB-lite"/>
    </source>
</evidence>
<feature type="region of interest" description="Disordered" evidence="1">
    <location>
        <begin position="43"/>
        <end position="64"/>
    </location>
</feature>
<keyword evidence="2" id="KW-1133">Transmembrane helix</keyword>
<proteinExistence type="predicted"/>
<dbReference type="InterPro" id="IPR021235">
    <property type="entry name" value="DUF2637"/>
</dbReference>
<gene>
    <name evidence="3" type="ORF">D7294_05530</name>
</gene>
<accession>A0A3A9ZF82</accession>
<evidence type="ECO:0008006" key="5">
    <source>
        <dbReference type="Google" id="ProtNLM"/>
    </source>
</evidence>
<evidence type="ECO:0000313" key="4">
    <source>
        <dbReference type="Proteomes" id="UP000272474"/>
    </source>
</evidence>
<keyword evidence="4" id="KW-1185">Reference proteome</keyword>
<evidence type="ECO:0000313" key="3">
    <source>
        <dbReference type="EMBL" id="RKN45896.1"/>
    </source>
</evidence>
<dbReference type="AlphaFoldDB" id="A0A3A9ZF82"/>
<feature type="compositionally biased region" description="Pro residues" evidence="1">
    <location>
        <begin position="7"/>
        <end position="16"/>
    </location>
</feature>
<feature type="compositionally biased region" description="Basic residues" evidence="1">
    <location>
        <begin position="45"/>
        <end position="63"/>
    </location>
</feature>
<feature type="compositionally biased region" description="Low complexity" evidence="1">
    <location>
        <begin position="218"/>
        <end position="233"/>
    </location>
</feature>
<dbReference type="Proteomes" id="UP000272474">
    <property type="component" value="Unassembled WGS sequence"/>
</dbReference>